<sequence>MLAKSSFREIKETIGRYIALVLIIALGVGFFSGLKVTDPAMRQAMQQYFKDTSFYDYRLISTLGFEEEDVEYVAENVSARDVEGSVSFDVLADYADSSHAIKAISIPTNVNTIVLESGRLPESDDECLVDSYLFDESTIGNTIKISSNNEKEDRENFKYSQYTIVGTVKSPLYIQYERGGTTLGSGVLDGFIYINKGGFDVEYYTDIYVKLDSDLEIYSDEYKDLIDEKEDEVQAALDEAADNRYDRIIADAYNELNDAKEEFETSKADGATELADAKEELDSAKKQLDSAKAQIEEYEAQESQLKAMLDMLLLDPNQQAAAGELSVQLYTLQVGLETAKTEYANGLAEYNDGLAEYEEGLEEYNTKIADAEAEIADAEAEIEDIEEANTYLLMRDSNVGYVCFESDSTIVGAIANVFPVFFFLVAALVFMTTMNRMVEDQRTQIGVLKALGYSNGSIMGKFVFYSGSAAFIGTALGFIAGTIAFPKAIWFAYKMMYNTSEITYYYSPTMLLISFVVAFVCSVGVTFISCRYEMGEMAASLMRPKAPKAGKRIFLEYLPWFWNRLKFLKKVSLRNIFRYKGRLFMMVLGIGGCTALLVAGFGIYDSIADIAVNQFTNISKYDMDITLKDGAKDTVAPLENMGYTVDDYLLYYHTSVDLKAGKHTKNVYLNVYDNDANIDYFYDMHDGSDEHIVFADLKDDEIIVNKGLSERYGIKIGDKVTISSDSMNATTFKVAAINENFIYNYVYLTTSGYETNIGTLPEKKNVYLNIKEDEDAHSVGAELMNNKSISVVSATIDTLDRVDSMMKSLNIIVYLVIGSAMALAAVVVYNLTNINIAERVREIATVKVLGFYKEETSAYVFRENILLAIMGAAVGLVLGKFLHAFVMSEIVVDLITFDVRVTAFSYILAFVLTVLFTFIINLLMGKKLDEISMTESLKAVE</sequence>
<dbReference type="AlphaFoldDB" id="A0A285S3J5"/>
<evidence type="ECO:0000256" key="6">
    <source>
        <dbReference type="SAM" id="Coils"/>
    </source>
</evidence>
<evidence type="ECO:0000256" key="5">
    <source>
        <dbReference type="ARBA" id="ARBA00023136"/>
    </source>
</evidence>
<dbReference type="InterPro" id="IPR038766">
    <property type="entry name" value="Membrane_comp_ABC_pdt"/>
</dbReference>
<evidence type="ECO:0000259" key="8">
    <source>
        <dbReference type="Pfam" id="PF02687"/>
    </source>
</evidence>
<organism evidence="9 10">
    <name type="scientific">Pseudobutyrivibrio ruminis DSM 9787</name>
    <dbReference type="NCBI Taxonomy" id="1123011"/>
    <lineage>
        <taxon>Bacteria</taxon>
        <taxon>Bacillati</taxon>
        <taxon>Bacillota</taxon>
        <taxon>Clostridia</taxon>
        <taxon>Lachnospirales</taxon>
        <taxon>Lachnospiraceae</taxon>
        <taxon>Pseudobutyrivibrio</taxon>
    </lineage>
</organism>
<evidence type="ECO:0000256" key="1">
    <source>
        <dbReference type="ARBA" id="ARBA00004651"/>
    </source>
</evidence>
<proteinExistence type="predicted"/>
<dbReference type="Pfam" id="PF02687">
    <property type="entry name" value="FtsX"/>
    <property type="match status" value="2"/>
</dbReference>
<dbReference type="Gene3D" id="6.10.250.2200">
    <property type="match status" value="1"/>
</dbReference>
<evidence type="ECO:0000313" key="9">
    <source>
        <dbReference type="EMBL" id="SOC01198.1"/>
    </source>
</evidence>
<dbReference type="EMBL" id="OBMR01000005">
    <property type="protein sequence ID" value="SOC01198.1"/>
    <property type="molecule type" value="Genomic_DNA"/>
</dbReference>
<feature type="domain" description="ABC3 transporter permease C-terminal" evidence="8">
    <location>
        <begin position="815"/>
        <end position="927"/>
    </location>
</feature>
<evidence type="ECO:0000256" key="7">
    <source>
        <dbReference type="SAM" id="Phobius"/>
    </source>
</evidence>
<dbReference type="GO" id="GO:0005886">
    <property type="term" value="C:plasma membrane"/>
    <property type="evidence" value="ECO:0007669"/>
    <property type="project" value="UniProtKB-SubCell"/>
</dbReference>
<name>A0A285S3J5_9FIRM</name>
<dbReference type="PANTHER" id="PTHR30287:SF1">
    <property type="entry name" value="INNER MEMBRANE PROTEIN"/>
    <property type="match status" value="1"/>
</dbReference>
<feature type="transmembrane region" description="Helical" evidence="7">
    <location>
        <begin position="811"/>
        <end position="831"/>
    </location>
</feature>
<feature type="transmembrane region" description="Helical" evidence="7">
    <location>
        <begin position="903"/>
        <end position="924"/>
    </location>
</feature>
<protein>
    <submittedName>
        <fullName evidence="9">Putative ABC transport system permease protein</fullName>
    </submittedName>
</protein>
<feature type="transmembrane region" description="Helical" evidence="7">
    <location>
        <begin position="583"/>
        <end position="604"/>
    </location>
</feature>
<evidence type="ECO:0000256" key="4">
    <source>
        <dbReference type="ARBA" id="ARBA00022989"/>
    </source>
</evidence>
<dbReference type="Proteomes" id="UP000219563">
    <property type="component" value="Unassembled WGS sequence"/>
</dbReference>
<dbReference type="PANTHER" id="PTHR30287">
    <property type="entry name" value="MEMBRANE COMPONENT OF PREDICTED ABC SUPERFAMILY METABOLITE UPTAKE TRANSPORTER"/>
    <property type="match status" value="1"/>
</dbReference>
<keyword evidence="4 7" id="KW-1133">Transmembrane helix</keyword>
<gene>
    <name evidence="9" type="ORF">SAMN02910411_1616</name>
</gene>
<feature type="transmembrane region" description="Helical" evidence="7">
    <location>
        <begin position="462"/>
        <end position="485"/>
    </location>
</feature>
<feature type="coiled-coil region" evidence="6">
    <location>
        <begin position="208"/>
        <end position="315"/>
    </location>
</feature>
<keyword evidence="2" id="KW-1003">Cell membrane</keyword>
<accession>A0A285S3J5</accession>
<reference evidence="9 10" key="1">
    <citation type="submission" date="2017-08" db="EMBL/GenBank/DDBJ databases">
        <authorList>
            <person name="de Groot N.N."/>
        </authorList>
    </citation>
    <scope>NUCLEOTIDE SEQUENCE [LARGE SCALE GENOMIC DNA]</scope>
    <source>
        <strain evidence="9 10">DSM 9787</strain>
    </source>
</reference>
<feature type="transmembrane region" description="Helical" evidence="7">
    <location>
        <begin position="505"/>
        <end position="528"/>
    </location>
</feature>
<comment type="subcellular location">
    <subcellularLocation>
        <location evidence="1">Cell membrane</location>
        <topology evidence="1">Multi-pass membrane protein</topology>
    </subcellularLocation>
</comment>
<dbReference type="InterPro" id="IPR003838">
    <property type="entry name" value="ABC3_permease_C"/>
</dbReference>
<feature type="transmembrane region" description="Helical" evidence="7">
    <location>
        <begin position="14"/>
        <end position="34"/>
    </location>
</feature>
<dbReference type="RefSeq" id="WP_097076092.1">
    <property type="nucleotide sequence ID" value="NZ_OBMR01000005.1"/>
</dbReference>
<keyword evidence="6" id="KW-0175">Coiled coil</keyword>
<evidence type="ECO:0000256" key="3">
    <source>
        <dbReference type="ARBA" id="ARBA00022692"/>
    </source>
</evidence>
<keyword evidence="3 7" id="KW-0812">Transmembrane</keyword>
<feature type="coiled-coil region" evidence="6">
    <location>
        <begin position="347"/>
        <end position="395"/>
    </location>
</feature>
<feature type="transmembrane region" description="Helical" evidence="7">
    <location>
        <begin position="865"/>
        <end position="883"/>
    </location>
</feature>
<evidence type="ECO:0000313" key="10">
    <source>
        <dbReference type="Proteomes" id="UP000219563"/>
    </source>
</evidence>
<evidence type="ECO:0000256" key="2">
    <source>
        <dbReference type="ARBA" id="ARBA00022475"/>
    </source>
</evidence>
<feature type="transmembrane region" description="Helical" evidence="7">
    <location>
        <begin position="410"/>
        <end position="432"/>
    </location>
</feature>
<feature type="domain" description="ABC3 transporter permease C-terminal" evidence="8">
    <location>
        <begin position="416"/>
        <end position="529"/>
    </location>
</feature>
<keyword evidence="5 7" id="KW-0472">Membrane</keyword>